<dbReference type="Pfam" id="PF02498">
    <property type="entry name" value="Bro-N"/>
    <property type="match status" value="1"/>
</dbReference>
<protein>
    <submittedName>
        <fullName evidence="2">Phage antirepressor</fullName>
    </submittedName>
</protein>
<accession>A0ABS3N4N0</accession>
<organism evidence="2 3">
    <name type="scientific">Metabacillus bambusae</name>
    <dbReference type="NCBI Taxonomy" id="2795218"/>
    <lineage>
        <taxon>Bacteria</taxon>
        <taxon>Bacillati</taxon>
        <taxon>Bacillota</taxon>
        <taxon>Bacilli</taxon>
        <taxon>Bacillales</taxon>
        <taxon>Bacillaceae</taxon>
        <taxon>Metabacillus</taxon>
    </lineage>
</organism>
<sequence>MDELQRIFDFQGQQVRMVIHDEEPWFIASDVCKILDIKNVTQALQRLEENERSMFNIGRQGNANIVSESGLYELIFASRKPEAKMFKKWVKQEVLPSIRKHGAYATTQTIDQILNDPDFGIKLLTTLKQERDEKAALMIESKAKDDVIKDLKPKADYTEMILKNKGLVTVNQIAKDYGMTAREMNKVLHNLKVQYKQGNQWLLYRKYDDEGYVHSETIPITRSDGRADITMTTKWTQKGRLFIYELLKAKGIIPVIEQDYTNKMVSAK</sequence>
<feature type="domain" description="Bro-N" evidence="1">
    <location>
        <begin position="1"/>
        <end position="102"/>
    </location>
</feature>
<evidence type="ECO:0000313" key="2">
    <source>
        <dbReference type="EMBL" id="MBO1513227.1"/>
    </source>
</evidence>
<proteinExistence type="predicted"/>
<keyword evidence="3" id="KW-1185">Reference proteome</keyword>
<evidence type="ECO:0000259" key="1">
    <source>
        <dbReference type="PROSITE" id="PS51750"/>
    </source>
</evidence>
<gene>
    <name evidence="2" type="ORF">I7822_16380</name>
</gene>
<dbReference type="Pfam" id="PF03374">
    <property type="entry name" value="ANT"/>
    <property type="match status" value="1"/>
</dbReference>
<dbReference type="PROSITE" id="PS51750">
    <property type="entry name" value="BRO_N"/>
    <property type="match status" value="1"/>
</dbReference>
<dbReference type="PANTHER" id="PTHR36180:SF2">
    <property type="entry name" value="BRO FAMILY PROTEIN"/>
    <property type="match status" value="1"/>
</dbReference>
<dbReference type="RefSeq" id="WP_207980164.1">
    <property type="nucleotide sequence ID" value="NZ_JAGDEL010000012.1"/>
</dbReference>
<dbReference type="SMART" id="SM01040">
    <property type="entry name" value="Bro-N"/>
    <property type="match status" value="1"/>
</dbReference>
<dbReference type="InterPro" id="IPR005039">
    <property type="entry name" value="Ant_C"/>
</dbReference>
<reference evidence="2 3" key="1">
    <citation type="submission" date="2021-03" db="EMBL/GenBank/DDBJ databases">
        <title>Whole genome sequence of Metabacillus bambusae BG109.</title>
        <authorList>
            <person name="Jeong J.W."/>
        </authorList>
    </citation>
    <scope>NUCLEOTIDE SEQUENCE [LARGE SCALE GENOMIC DNA]</scope>
    <source>
        <strain evidence="2 3">BG109</strain>
    </source>
</reference>
<dbReference type="PANTHER" id="PTHR36180">
    <property type="entry name" value="DNA-BINDING PROTEIN-RELATED-RELATED"/>
    <property type="match status" value="1"/>
</dbReference>
<comment type="caution">
    <text evidence="2">The sequence shown here is derived from an EMBL/GenBank/DDBJ whole genome shotgun (WGS) entry which is preliminary data.</text>
</comment>
<dbReference type="InterPro" id="IPR003497">
    <property type="entry name" value="BRO_N_domain"/>
</dbReference>
<dbReference type="Proteomes" id="UP000663981">
    <property type="component" value="Unassembled WGS sequence"/>
</dbReference>
<name>A0ABS3N4N0_9BACI</name>
<evidence type="ECO:0000313" key="3">
    <source>
        <dbReference type="Proteomes" id="UP000663981"/>
    </source>
</evidence>
<dbReference type="EMBL" id="JAGDEL010000012">
    <property type="protein sequence ID" value="MBO1513227.1"/>
    <property type="molecule type" value="Genomic_DNA"/>
</dbReference>